<feature type="compositionally biased region" description="Polar residues" evidence="1">
    <location>
        <begin position="1"/>
        <end position="13"/>
    </location>
</feature>
<feature type="compositionally biased region" description="Low complexity" evidence="1">
    <location>
        <begin position="305"/>
        <end position="321"/>
    </location>
</feature>
<feature type="region of interest" description="Disordered" evidence="1">
    <location>
        <begin position="465"/>
        <end position="521"/>
    </location>
</feature>
<feature type="compositionally biased region" description="Polar residues" evidence="1">
    <location>
        <begin position="481"/>
        <end position="498"/>
    </location>
</feature>
<gene>
    <name evidence="2" type="ORF">BMAGN_0933</name>
</gene>
<feature type="region of interest" description="Disordered" evidence="1">
    <location>
        <begin position="363"/>
        <end position="401"/>
    </location>
</feature>
<feature type="region of interest" description="Disordered" evidence="1">
    <location>
        <begin position="305"/>
        <end position="348"/>
    </location>
</feature>
<sequence length="521" mass="56292">MAQDQQSEKSTSGIEHAKKNKWGYDPRQVDEFLEKAHAQYEAEGLNLTQGEIQNVSFDLSKGGYVISQVDATLERLERAVVDKQTSYEIAQSGRVAWKAQTEELFRQVRDHAKRAEGQRFAPGKGKNPSYDRKQVDRLIDGIITRAQVDLDELPEGEELTAERSKELDNITSSSVANTVFTQRKGKHGYDERQVDYYLNSCVELLSRLESYERIADYVNSDAADRIAIVNSAQGTNSLFSSAQPSTVAAAAAGAVQSVKTEPTENFDELQKAEQAMYETSLHTSDEGTNVYETASLVSHMPQEAAATTTAAAGTASAATQTPNTSGTSASVQAPSAFESATETETVSVGETTAAWNPLEDMEEDAVPPSFTPAETSHTSRGARHAAHAEHAAGSHAAQADNSQPRIIAEAEEVSVTAPAQSTASVLPQDAMNDHIHGHQSDSLSALAHMVQATQVSAQEAANIPDLPVNHHHDGDQGQKPGEQTSNISFRSLNPQSESIHIEIPDLSFPTFDDDSEGKSQQ</sequence>
<evidence type="ECO:0000256" key="1">
    <source>
        <dbReference type="SAM" id="MobiDB-lite"/>
    </source>
</evidence>
<dbReference type="STRING" id="1692.BMAGN_0933"/>
<dbReference type="AlphaFoldDB" id="A0A087BDR9"/>
<dbReference type="InterPro" id="IPR019933">
    <property type="entry name" value="DivIVA_domain"/>
</dbReference>
<dbReference type="InterPro" id="IPR019932">
    <property type="entry name" value="CHP03543"/>
</dbReference>
<evidence type="ECO:0000313" key="2">
    <source>
        <dbReference type="EMBL" id="KFI69169.1"/>
    </source>
</evidence>
<accession>A0A087BDR9</accession>
<dbReference type="Proteomes" id="UP000029052">
    <property type="component" value="Unassembled WGS sequence"/>
</dbReference>
<proteinExistence type="predicted"/>
<evidence type="ECO:0008006" key="4">
    <source>
        <dbReference type="Google" id="ProtNLM"/>
    </source>
</evidence>
<feature type="compositionally biased region" description="Low complexity" evidence="1">
    <location>
        <begin position="335"/>
        <end position="348"/>
    </location>
</feature>
<dbReference type="EMBL" id="JGZB01000002">
    <property type="protein sequence ID" value="KFI69169.1"/>
    <property type="molecule type" value="Genomic_DNA"/>
</dbReference>
<feature type="compositionally biased region" description="Polar residues" evidence="1">
    <location>
        <begin position="322"/>
        <end position="333"/>
    </location>
</feature>
<name>A0A087BDR9_9BIFI</name>
<comment type="caution">
    <text evidence="2">The sequence shown here is derived from an EMBL/GenBank/DDBJ whole genome shotgun (WGS) entry which is preliminary data.</text>
</comment>
<dbReference type="NCBIfam" id="TIGR03544">
    <property type="entry name" value="DivI1A_domain"/>
    <property type="match status" value="1"/>
</dbReference>
<feature type="region of interest" description="Disordered" evidence="1">
    <location>
        <begin position="1"/>
        <end position="22"/>
    </location>
</feature>
<reference evidence="2 3" key="1">
    <citation type="submission" date="2014-03" db="EMBL/GenBank/DDBJ databases">
        <title>Genomics of Bifidobacteria.</title>
        <authorList>
            <person name="Ventura M."/>
            <person name="Milani C."/>
            <person name="Lugli G.A."/>
        </authorList>
    </citation>
    <scope>NUCLEOTIDE SEQUENCE [LARGE SCALE GENOMIC DNA]</scope>
    <source>
        <strain evidence="2 3">LMG 11591</strain>
    </source>
</reference>
<dbReference type="RefSeq" id="WP_022859545.1">
    <property type="nucleotide sequence ID" value="NZ_JGZB01000002.1"/>
</dbReference>
<dbReference type="NCBIfam" id="TIGR03543">
    <property type="entry name" value="divI1A_rptt_fam"/>
    <property type="match status" value="1"/>
</dbReference>
<organism evidence="2 3">
    <name type="scientific">Bifidobacterium magnum</name>
    <dbReference type="NCBI Taxonomy" id="1692"/>
    <lineage>
        <taxon>Bacteria</taxon>
        <taxon>Bacillati</taxon>
        <taxon>Actinomycetota</taxon>
        <taxon>Actinomycetes</taxon>
        <taxon>Bifidobacteriales</taxon>
        <taxon>Bifidobacteriaceae</taxon>
        <taxon>Bifidobacterium</taxon>
    </lineage>
</organism>
<dbReference type="eggNOG" id="COG3170">
    <property type="taxonomic scope" value="Bacteria"/>
</dbReference>
<keyword evidence="3" id="KW-1185">Reference proteome</keyword>
<evidence type="ECO:0000313" key="3">
    <source>
        <dbReference type="Proteomes" id="UP000029052"/>
    </source>
</evidence>
<protein>
    <recommendedName>
        <fullName evidence="4">DivIVA domain-containing protein</fullName>
    </recommendedName>
</protein>